<dbReference type="InterPro" id="IPR011335">
    <property type="entry name" value="Restrct_endonuc-II-like"/>
</dbReference>
<protein>
    <recommendedName>
        <fullName evidence="1">Putative restriction endonuclease domain-containing protein</fullName>
    </recommendedName>
</protein>
<dbReference type="Gene3D" id="3.90.1570.10">
    <property type="entry name" value="tt1808, chain A"/>
    <property type="match status" value="1"/>
</dbReference>
<gene>
    <name evidence="2" type="ordered locus">Cyan7822_5012</name>
</gene>
<evidence type="ECO:0000313" key="2">
    <source>
        <dbReference type="EMBL" id="ADN16901.1"/>
    </source>
</evidence>
<dbReference type="Pfam" id="PF05685">
    <property type="entry name" value="Uma2"/>
    <property type="match status" value="1"/>
</dbReference>
<evidence type="ECO:0000259" key="1">
    <source>
        <dbReference type="Pfam" id="PF05685"/>
    </source>
</evidence>
<evidence type="ECO:0000313" key="3">
    <source>
        <dbReference type="Proteomes" id="UP000008206"/>
    </source>
</evidence>
<dbReference type="SUPFAM" id="SSF52980">
    <property type="entry name" value="Restriction endonuclease-like"/>
    <property type="match status" value="1"/>
</dbReference>
<reference evidence="3" key="1">
    <citation type="journal article" date="2011" name="MBio">
        <title>Novel metabolic attributes of the genus Cyanothece, comprising a group of unicellular nitrogen-fixing Cyanobacteria.</title>
        <authorList>
            <person name="Bandyopadhyay A."/>
            <person name="Elvitigala T."/>
            <person name="Welsh E."/>
            <person name="Stockel J."/>
            <person name="Liberton M."/>
            <person name="Min H."/>
            <person name="Sherman L.A."/>
            <person name="Pakrasi H.B."/>
        </authorList>
    </citation>
    <scope>NUCLEOTIDE SEQUENCE [LARGE SCALE GENOMIC DNA]</scope>
    <source>
        <strain evidence="3">PCC 7822</strain>
    </source>
</reference>
<feature type="domain" description="Putative restriction endonuclease" evidence="1">
    <location>
        <begin position="44"/>
        <end position="214"/>
    </location>
</feature>
<dbReference type="HOGENOM" id="CLU_076312_3_0_3"/>
<dbReference type="Proteomes" id="UP000008206">
    <property type="component" value="Chromosome"/>
</dbReference>
<keyword evidence="3" id="KW-1185">Reference proteome</keyword>
<dbReference type="InterPro" id="IPR012296">
    <property type="entry name" value="Nuclease_put_TT1808"/>
</dbReference>
<dbReference type="InterPro" id="IPR008538">
    <property type="entry name" value="Uma2"/>
</dbReference>
<name>E0UID3_GLOV7</name>
<dbReference type="PANTHER" id="PTHR34107">
    <property type="entry name" value="SLL0198 PROTEIN-RELATED"/>
    <property type="match status" value="1"/>
</dbReference>
<dbReference type="STRING" id="497965.Cyan7822_5012"/>
<dbReference type="AlphaFoldDB" id="E0UID3"/>
<organism evidence="2 3">
    <name type="scientific">Gloeothece verrucosa (strain PCC 7822)</name>
    <name type="common">Cyanothece sp. (strain PCC 7822)</name>
    <dbReference type="NCBI Taxonomy" id="497965"/>
    <lineage>
        <taxon>Bacteria</taxon>
        <taxon>Bacillati</taxon>
        <taxon>Cyanobacteriota</taxon>
        <taxon>Cyanophyceae</taxon>
        <taxon>Oscillatoriophycideae</taxon>
        <taxon>Chroococcales</taxon>
        <taxon>Aphanothecaceae</taxon>
        <taxon>Gloeothece</taxon>
        <taxon>Gloeothece verrucosa</taxon>
    </lineage>
</organism>
<dbReference type="EMBL" id="CP002198">
    <property type="protein sequence ID" value="ADN16901.1"/>
    <property type="molecule type" value="Genomic_DNA"/>
</dbReference>
<dbReference type="eggNOG" id="COG4636">
    <property type="taxonomic scope" value="Bacteria"/>
</dbReference>
<dbReference type="CDD" id="cd06260">
    <property type="entry name" value="DUF820-like"/>
    <property type="match status" value="1"/>
</dbReference>
<dbReference type="PANTHER" id="PTHR34107:SF6">
    <property type="entry name" value="SLR0981 PROTEIN"/>
    <property type="match status" value="1"/>
</dbReference>
<proteinExistence type="predicted"/>
<dbReference type="KEGG" id="cyj:Cyan7822_5012"/>
<accession>E0UID3</accession>
<sequence length="219" mass="24896">MIQAKGEGIINLINLKKKGFMTRLESSIVEPIRLDFSPIHLSDEQFYQLCLANPEQPLELTATGVLIIMSPVGGESGKREMHLGSQVYNWNTQTQLGEVFSSSTVFRLPLGGQRSPDVAWIKLERWNVLTPEQQQKFPPIAPDFLIELRSHTDKLSDLQEKMLEYQANGVRLGLLINPQERQVEIYRVNREVEILQSPTEVSGEEVLPGFILDLSKIWI</sequence>